<evidence type="ECO:0000256" key="4">
    <source>
        <dbReference type="ARBA" id="ARBA00023065"/>
    </source>
</evidence>
<organism evidence="7 8">
    <name type="scientific">Raoultella terrigena</name>
    <name type="common">Klebsiella terrigena</name>
    <dbReference type="NCBI Taxonomy" id="577"/>
    <lineage>
        <taxon>Bacteria</taxon>
        <taxon>Pseudomonadati</taxon>
        <taxon>Pseudomonadota</taxon>
        <taxon>Gammaproteobacteria</taxon>
        <taxon>Enterobacterales</taxon>
        <taxon>Enterobacteriaceae</taxon>
        <taxon>Klebsiella/Raoultella group</taxon>
        <taxon>Raoultella</taxon>
    </lineage>
</organism>
<keyword evidence="4" id="KW-0406">Ion transport</keyword>
<accession>A0A4U9D9L0</accession>
<dbReference type="EMBL" id="CABDVU010000001">
    <property type="protein sequence ID" value="VTN12623.1"/>
    <property type="molecule type" value="Genomic_DNA"/>
</dbReference>
<sequence length="78" mass="8325">MSLLLSMLWQQLVPGGDAGSFALVGAAAFLAASMQMPLTAVALVMEFTHMDHSYLAPTLLCAAGAFITCRILDGKYRF</sequence>
<comment type="subcellular location">
    <subcellularLocation>
        <location evidence="1">Membrane</location>
        <topology evidence="1">Multi-pass membrane protein</topology>
    </subcellularLocation>
</comment>
<protein>
    <submittedName>
        <fullName evidence="7">H(+)/Cl(-) exchange transporter ClcA</fullName>
    </submittedName>
</protein>
<gene>
    <name evidence="7" type="primary">clcA_1</name>
    <name evidence="7" type="ORF">NCTC9185_04606</name>
</gene>
<dbReference type="Pfam" id="PF00654">
    <property type="entry name" value="Voltage_CLC"/>
    <property type="match status" value="1"/>
</dbReference>
<dbReference type="SUPFAM" id="SSF81340">
    <property type="entry name" value="Clc chloride channel"/>
    <property type="match status" value="1"/>
</dbReference>
<keyword evidence="5 6" id="KW-0472">Membrane</keyword>
<evidence type="ECO:0000256" key="5">
    <source>
        <dbReference type="ARBA" id="ARBA00023136"/>
    </source>
</evidence>
<dbReference type="InterPro" id="IPR014743">
    <property type="entry name" value="Cl-channel_core"/>
</dbReference>
<name>A0A4U9D9L0_RAOTE</name>
<dbReference type="InterPro" id="IPR001807">
    <property type="entry name" value="ClC"/>
</dbReference>
<keyword evidence="3 6" id="KW-1133">Transmembrane helix</keyword>
<dbReference type="Gene3D" id="1.10.3080.10">
    <property type="entry name" value="Clc chloride channel"/>
    <property type="match status" value="1"/>
</dbReference>
<dbReference type="AlphaFoldDB" id="A0A4U9D9L0"/>
<proteinExistence type="predicted"/>
<keyword evidence="2 6" id="KW-0812">Transmembrane</keyword>
<feature type="transmembrane region" description="Helical" evidence="6">
    <location>
        <begin position="55"/>
        <end position="72"/>
    </location>
</feature>
<reference evidence="7 8" key="1">
    <citation type="submission" date="2019-04" db="EMBL/GenBank/DDBJ databases">
        <authorList>
            <consortium name="Pathogen Informatics"/>
        </authorList>
    </citation>
    <scope>NUCLEOTIDE SEQUENCE [LARGE SCALE GENOMIC DNA]</scope>
    <source>
        <strain evidence="7 8">NCTC9185</strain>
    </source>
</reference>
<dbReference type="GO" id="GO:0016020">
    <property type="term" value="C:membrane"/>
    <property type="evidence" value="ECO:0007669"/>
    <property type="project" value="UniProtKB-SubCell"/>
</dbReference>
<evidence type="ECO:0000256" key="1">
    <source>
        <dbReference type="ARBA" id="ARBA00004141"/>
    </source>
</evidence>
<dbReference type="GO" id="GO:0015108">
    <property type="term" value="F:chloride transmembrane transporter activity"/>
    <property type="evidence" value="ECO:0007669"/>
    <property type="project" value="InterPro"/>
</dbReference>
<evidence type="ECO:0000313" key="7">
    <source>
        <dbReference type="EMBL" id="VTN12623.1"/>
    </source>
</evidence>
<evidence type="ECO:0000256" key="3">
    <source>
        <dbReference type="ARBA" id="ARBA00022989"/>
    </source>
</evidence>
<dbReference type="Proteomes" id="UP000339249">
    <property type="component" value="Unassembled WGS sequence"/>
</dbReference>
<evidence type="ECO:0000256" key="6">
    <source>
        <dbReference type="SAM" id="Phobius"/>
    </source>
</evidence>
<keyword evidence="4" id="KW-0813">Transport</keyword>
<evidence type="ECO:0000256" key="2">
    <source>
        <dbReference type="ARBA" id="ARBA00022692"/>
    </source>
</evidence>
<evidence type="ECO:0000313" key="8">
    <source>
        <dbReference type="Proteomes" id="UP000339249"/>
    </source>
</evidence>